<comment type="caution">
    <text evidence="2">The sequence shown here is derived from an EMBL/GenBank/DDBJ whole genome shotgun (WGS) entry which is preliminary data.</text>
</comment>
<organism evidence="2 3">
    <name type="scientific">Luteibacter yeojuensis</name>
    <dbReference type="NCBI Taxonomy" id="345309"/>
    <lineage>
        <taxon>Bacteria</taxon>
        <taxon>Pseudomonadati</taxon>
        <taxon>Pseudomonadota</taxon>
        <taxon>Gammaproteobacteria</taxon>
        <taxon>Lysobacterales</taxon>
        <taxon>Rhodanobacteraceae</taxon>
        <taxon>Luteibacter</taxon>
    </lineage>
</organism>
<dbReference type="AlphaFoldDB" id="A0A7X5TRT7"/>
<dbReference type="EMBL" id="JAAQTL010000002">
    <property type="protein sequence ID" value="NID17194.1"/>
    <property type="molecule type" value="Genomic_DNA"/>
</dbReference>
<dbReference type="InterPro" id="IPR052171">
    <property type="entry name" value="NHEJ_LigD"/>
</dbReference>
<evidence type="ECO:0000313" key="2">
    <source>
        <dbReference type="EMBL" id="NID17194.1"/>
    </source>
</evidence>
<feature type="domain" description="DNA ligase D polymerase" evidence="1">
    <location>
        <begin position="26"/>
        <end position="279"/>
    </location>
</feature>
<gene>
    <name evidence="2" type="ORF">HBF32_17080</name>
</gene>
<dbReference type="Gene3D" id="3.90.920.10">
    <property type="entry name" value="DNA primase, PRIM domain"/>
    <property type="match status" value="1"/>
</dbReference>
<dbReference type="PANTHER" id="PTHR42705:SF2">
    <property type="entry name" value="BIFUNCTIONAL NON-HOMOLOGOUS END JOINING PROTEIN LIGD"/>
    <property type="match status" value="1"/>
</dbReference>
<reference evidence="2 3" key="1">
    <citation type="journal article" date="2006" name="Int. J. Syst. Evol. Microbiol.">
        <title>Dyella yeojuensis sp. nov., isolated from greenhouse soil in Korea.</title>
        <authorList>
            <person name="Kim B.Y."/>
            <person name="Weon H.Y."/>
            <person name="Lee K.H."/>
            <person name="Seok S.J."/>
            <person name="Kwon S.W."/>
            <person name="Go S.J."/>
            <person name="Stackebrandt E."/>
        </authorList>
    </citation>
    <scope>NUCLEOTIDE SEQUENCE [LARGE SCALE GENOMIC DNA]</scope>
    <source>
        <strain evidence="2 3">DSM 17673</strain>
    </source>
</reference>
<name>A0A7X5TRT7_9GAMM</name>
<dbReference type="NCBIfam" id="TIGR02778">
    <property type="entry name" value="ligD_pol"/>
    <property type="match status" value="1"/>
</dbReference>
<proteinExistence type="predicted"/>
<dbReference type="Proteomes" id="UP000518878">
    <property type="component" value="Unassembled WGS sequence"/>
</dbReference>
<dbReference type="InterPro" id="IPR033651">
    <property type="entry name" value="PaeLigD_Pol-like"/>
</dbReference>
<protein>
    <submittedName>
        <fullName evidence="2">DNA polymerase domain-containing protein</fullName>
    </submittedName>
</protein>
<dbReference type="Pfam" id="PF21686">
    <property type="entry name" value="LigD_Prim-Pol"/>
    <property type="match status" value="1"/>
</dbReference>
<sequence>MAGLVVGGVTITHPERKVFGEDGPSKGEVAAYYEAVARWMLPELRHRPLSLVRCPQGSTGPCFFQKHHAGTLGAHVHPVTLEEKGGDEAEYIYVDDVRGVLELVQMNTLEFHPWGARADTPDKPDRMIFDLDPAKGVAWKAVVAAARAIREHLSAAGLESFVRSSGGKGLHVVAPIRPGPPWAKVKSFCEGVADALVAEKPKLYIAEASKAKRDGLIFIDWLRNTRGATSVTGWSLRARPGAPVAMPLRWEEIARLKSGGAFDLTKALKRAKALEADPWEGIATLKQALPSG</sequence>
<dbReference type="PANTHER" id="PTHR42705">
    <property type="entry name" value="BIFUNCTIONAL NON-HOMOLOGOUS END JOINING PROTEIN LIGD"/>
    <property type="match status" value="1"/>
</dbReference>
<evidence type="ECO:0000259" key="1">
    <source>
        <dbReference type="Pfam" id="PF21686"/>
    </source>
</evidence>
<dbReference type="InterPro" id="IPR014145">
    <property type="entry name" value="LigD_pol_dom"/>
</dbReference>
<keyword evidence="3" id="KW-1185">Reference proteome</keyword>
<dbReference type="CDD" id="cd04862">
    <property type="entry name" value="PaeLigD_Pol_like"/>
    <property type="match status" value="1"/>
</dbReference>
<evidence type="ECO:0000313" key="3">
    <source>
        <dbReference type="Proteomes" id="UP000518878"/>
    </source>
</evidence>
<accession>A0A7X5TRT7</accession>